<dbReference type="InterPro" id="IPR036318">
    <property type="entry name" value="FAD-bd_PCMH-like_sf"/>
</dbReference>
<dbReference type="InterPro" id="IPR002346">
    <property type="entry name" value="Mopterin_DH_FAD-bd"/>
</dbReference>
<dbReference type="SUPFAM" id="SSF56176">
    <property type="entry name" value="FAD-binding/transporter-associated domain-like"/>
    <property type="match status" value="1"/>
</dbReference>
<proteinExistence type="predicted"/>
<dbReference type="PANTHER" id="PTHR42659:SF9">
    <property type="entry name" value="XANTHINE DEHYDROGENASE FAD-BINDING SUBUNIT XDHB-RELATED"/>
    <property type="match status" value="1"/>
</dbReference>
<gene>
    <name evidence="2" type="ORF">GCM10022202_17820</name>
</gene>
<reference evidence="3" key="1">
    <citation type="journal article" date="2019" name="Int. J. Syst. Evol. Microbiol.">
        <title>The Global Catalogue of Microorganisms (GCM) 10K type strain sequencing project: providing services to taxonomists for standard genome sequencing and annotation.</title>
        <authorList>
            <consortium name="The Broad Institute Genomics Platform"/>
            <consortium name="The Broad Institute Genome Sequencing Center for Infectious Disease"/>
            <person name="Wu L."/>
            <person name="Ma J."/>
        </authorList>
    </citation>
    <scope>NUCLEOTIDE SEQUENCE [LARGE SCALE GENOMIC DNA]</scope>
    <source>
        <strain evidence="3">JCM 16546</strain>
    </source>
</reference>
<dbReference type="Pfam" id="PF00941">
    <property type="entry name" value="FAD_binding_5"/>
    <property type="match status" value="1"/>
</dbReference>
<accession>A0ABP7BFV0</accession>
<evidence type="ECO:0000313" key="2">
    <source>
        <dbReference type="EMBL" id="GAA3657833.1"/>
    </source>
</evidence>
<organism evidence="2 3">
    <name type="scientific">Microbacterium marinilacus</name>
    <dbReference type="NCBI Taxonomy" id="415209"/>
    <lineage>
        <taxon>Bacteria</taxon>
        <taxon>Bacillati</taxon>
        <taxon>Actinomycetota</taxon>
        <taxon>Actinomycetes</taxon>
        <taxon>Micrococcales</taxon>
        <taxon>Microbacteriaceae</taxon>
        <taxon>Microbacterium</taxon>
    </lineage>
</organism>
<dbReference type="Proteomes" id="UP001410795">
    <property type="component" value="Unassembled WGS sequence"/>
</dbReference>
<evidence type="ECO:0000259" key="1">
    <source>
        <dbReference type="PROSITE" id="PS51387"/>
    </source>
</evidence>
<keyword evidence="3" id="KW-1185">Reference proteome</keyword>
<feature type="domain" description="FAD-binding PCMH-type" evidence="1">
    <location>
        <begin position="1"/>
        <end position="175"/>
    </location>
</feature>
<comment type="caution">
    <text evidence="2">The sequence shown here is derived from an EMBL/GenBank/DDBJ whole genome shotgun (WGS) entry which is preliminary data.</text>
</comment>
<evidence type="ECO:0000313" key="3">
    <source>
        <dbReference type="Proteomes" id="UP001410795"/>
    </source>
</evidence>
<sequence>MDLNTVASYRRARTRGDLALAPGETFIAGGTWLLGEPQPDVTGLVDLTTMGWPDLEAGEEGLRIGATCTIARLVAYAAQAPAAWRAARVFPVAADSLLASFKIWNAATVGGNVAQSFAAGAMISLAAGLDGDAVIWTPDGGERRTPVAHVPADDGRNSLADGEVLRAIELPARTLRSRFTLHRIALAELGRAASVVTGRADEDGAATFVVTAATRTPVTLRFPELPTAQELAAAVSGASGWYTDPLGAADWRRAVSGVLAERARAELAEAEPAEDTPVEDAA</sequence>
<protein>
    <submittedName>
        <fullName evidence="2">FAD binding domain-containing protein</fullName>
    </submittedName>
</protein>
<dbReference type="InterPro" id="IPR016166">
    <property type="entry name" value="FAD-bd_PCMH"/>
</dbReference>
<dbReference type="InterPro" id="IPR016169">
    <property type="entry name" value="FAD-bd_PCMH_sub2"/>
</dbReference>
<dbReference type="EMBL" id="BAAAYV010000006">
    <property type="protein sequence ID" value="GAA3657833.1"/>
    <property type="molecule type" value="Genomic_DNA"/>
</dbReference>
<dbReference type="PROSITE" id="PS51387">
    <property type="entry name" value="FAD_PCMH"/>
    <property type="match status" value="1"/>
</dbReference>
<name>A0ABP7BFV0_9MICO</name>
<dbReference type="Gene3D" id="3.30.465.10">
    <property type="match status" value="1"/>
</dbReference>
<dbReference type="InterPro" id="IPR051312">
    <property type="entry name" value="Diverse_Substr_Oxidored"/>
</dbReference>
<dbReference type="PANTHER" id="PTHR42659">
    <property type="entry name" value="XANTHINE DEHYDROGENASE SUBUNIT C-RELATED"/>
    <property type="match status" value="1"/>
</dbReference>
<dbReference type="RefSeq" id="WP_221857915.1">
    <property type="nucleotide sequence ID" value="NZ_BAAAYV010000006.1"/>
</dbReference>